<feature type="region of interest" description="Disordered" evidence="1">
    <location>
        <begin position="483"/>
        <end position="502"/>
    </location>
</feature>
<feature type="compositionally biased region" description="Basic and acidic residues" evidence="1">
    <location>
        <begin position="104"/>
        <end position="114"/>
    </location>
</feature>
<organism evidence="2 3">
    <name type="scientific">Scyliorhinus torazame</name>
    <name type="common">Cloudy catshark</name>
    <name type="synonym">Catulus torazame</name>
    <dbReference type="NCBI Taxonomy" id="75743"/>
    <lineage>
        <taxon>Eukaryota</taxon>
        <taxon>Metazoa</taxon>
        <taxon>Chordata</taxon>
        <taxon>Craniata</taxon>
        <taxon>Vertebrata</taxon>
        <taxon>Chondrichthyes</taxon>
        <taxon>Elasmobranchii</taxon>
        <taxon>Galeomorphii</taxon>
        <taxon>Galeoidea</taxon>
        <taxon>Carcharhiniformes</taxon>
        <taxon>Scyliorhinidae</taxon>
        <taxon>Scyliorhinus</taxon>
    </lineage>
</organism>
<reference evidence="2 3" key="1">
    <citation type="journal article" date="2018" name="Nat. Ecol. Evol.">
        <title>Shark genomes provide insights into elasmobranch evolution and the origin of vertebrates.</title>
        <authorList>
            <person name="Hara Y"/>
            <person name="Yamaguchi K"/>
            <person name="Onimaru K"/>
            <person name="Kadota M"/>
            <person name="Koyanagi M"/>
            <person name="Keeley SD"/>
            <person name="Tatsumi K"/>
            <person name="Tanaka K"/>
            <person name="Motone F"/>
            <person name="Kageyama Y"/>
            <person name="Nozu R"/>
            <person name="Adachi N"/>
            <person name="Nishimura O"/>
            <person name="Nakagawa R"/>
            <person name="Tanegashima C"/>
            <person name="Kiyatake I"/>
            <person name="Matsumoto R"/>
            <person name="Murakumo K"/>
            <person name="Nishida K"/>
            <person name="Terakita A"/>
            <person name="Kuratani S"/>
            <person name="Sato K"/>
            <person name="Hyodo S Kuraku.S."/>
        </authorList>
    </citation>
    <scope>NUCLEOTIDE SEQUENCE [LARGE SCALE GENOMIC DNA]</scope>
</reference>
<feature type="compositionally biased region" description="Polar residues" evidence="1">
    <location>
        <begin position="489"/>
        <end position="498"/>
    </location>
</feature>
<protein>
    <submittedName>
        <fullName evidence="2">Uncharacterized protein</fullName>
    </submittedName>
</protein>
<name>A0A401PQY9_SCYTO</name>
<feature type="region of interest" description="Disordered" evidence="1">
    <location>
        <begin position="640"/>
        <end position="678"/>
    </location>
</feature>
<feature type="compositionally biased region" description="Basic and acidic residues" evidence="1">
    <location>
        <begin position="884"/>
        <end position="899"/>
    </location>
</feature>
<comment type="caution">
    <text evidence="2">The sequence shown here is derived from an EMBL/GenBank/DDBJ whole genome shotgun (WGS) entry which is preliminary data.</text>
</comment>
<proteinExistence type="predicted"/>
<feature type="region of interest" description="Disordered" evidence="1">
    <location>
        <begin position="1"/>
        <end position="137"/>
    </location>
</feature>
<feature type="compositionally biased region" description="Basic and acidic residues" evidence="1">
    <location>
        <begin position="729"/>
        <end position="746"/>
    </location>
</feature>
<evidence type="ECO:0000256" key="1">
    <source>
        <dbReference type="SAM" id="MobiDB-lite"/>
    </source>
</evidence>
<feature type="compositionally biased region" description="Low complexity" evidence="1">
    <location>
        <begin position="63"/>
        <end position="78"/>
    </location>
</feature>
<sequence>MAERSTHSLSVNPREPAAMLDVEGLTGRCSDPAIVVRKRRGGAMETTESGDPACAPLKEDPVSESSAGPPSAPSIAKAAENKGGLLDWPTSIHLETEEEGNFAEGKDGMLKDENASEGDGTQTKEVGEAEDSRSADQNLATRACTGETPIGRLPANSEVHTQIGDNVEGQDVPDNKKNVSAVSTILSESHPLSLEVSGAGPDMEERAYVGCEVAGNVQSATSLRSPILNIRGRGKVEPAFKQESFVMKDEQEELSQWMHSSNDLATVKEGTAASMTLTGFKLEELTGKMPKYPFIPGLGTGERETTEIDQTTIPETELKNIPDVENETSKRVDSEEQVNDVDMEALGWSATDIGKVQEAQIRKFTEESLSKSQEHQCESMVENYEDLEEASKIGILLPDPLRVNFNPVGNKPMGKGLETGDEEENLSMGLLPIGSYQAINRSKPDLMVSDLKLIPYEVEDSISTVDSLEELIDDLEIEEEFEVEEGTDFKSNSKSSSMEMGRSDGDAQVMELESQVVGLELPVLDVLTNAQTASGQQAATRVEMKKDLEALTEGAETPSITEIKQEDEEGVKFQNEESVSGVRSETHPLPQVMGHQELLGGEIMGAENQGTELSSKQESDIEKSAGHLTPAVTALVEAAGGDPKAKRGFSDLESKDCAKNPEAERHREEEPRAEEAVCEPAAEDIETNVLSAEPVAETGVEGVGERSVEATAVKRGRGLVETQGRDLGVETQDRETVAETQDREIVSESQGQGTASEMWDWELVSETQDWLFVSKAQNSETVSEFQDQETASETQGQGTDSEEEHLETVLETQHPETVSETQDLETVSETQDLETVSEIQVSKTVSEIQDSGALSETQDLGAVSETQDSRAMSQTQDSEAVSETQDRKNMLETQDRETVSETQDSEIMPETHISKTVSQTYVPEILSQTQDPAIVSERQERETVSEMQGLQRVSETQVSDIISETQERETVSETQDQETV</sequence>
<feature type="compositionally biased region" description="Polar residues" evidence="1">
    <location>
        <begin position="945"/>
        <end position="964"/>
    </location>
</feature>
<feature type="non-terminal residue" evidence="2">
    <location>
        <position position="980"/>
    </location>
</feature>
<gene>
    <name evidence="2" type="ORF">scyTo_0019777</name>
</gene>
<dbReference type="OrthoDB" id="7700931at2759"/>
<evidence type="ECO:0000313" key="2">
    <source>
        <dbReference type="EMBL" id="GCB75531.1"/>
    </source>
</evidence>
<feature type="region of interest" description="Disordered" evidence="1">
    <location>
        <begin position="778"/>
        <end position="980"/>
    </location>
</feature>
<dbReference type="Proteomes" id="UP000288216">
    <property type="component" value="Unassembled WGS sequence"/>
</dbReference>
<dbReference type="STRING" id="75743.A0A401PQY9"/>
<dbReference type="EMBL" id="BFAA01015078">
    <property type="protein sequence ID" value="GCB75531.1"/>
    <property type="molecule type" value="Genomic_DNA"/>
</dbReference>
<dbReference type="AlphaFoldDB" id="A0A401PQY9"/>
<feature type="compositionally biased region" description="Polar residues" evidence="1">
    <location>
        <begin position="914"/>
        <end position="931"/>
    </location>
</feature>
<feature type="compositionally biased region" description="Basic and acidic residues" evidence="1">
    <location>
        <begin position="125"/>
        <end position="134"/>
    </location>
</feature>
<feature type="compositionally biased region" description="Polar residues" evidence="1">
    <location>
        <begin position="815"/>
        <end position="883"/>
    </location>
</feature>
<feature type="region of interest" description="Disordered" evidence="1">
    <location>
        <begin position="729"/>
        <end position="754"/>
    </location>
</feature>
<accession>A0A401PQY9</accession>
<feature type="compositionally biased region" description="Basic and acidic residues" evidence="1">
    <location>
        <begin position="643"/>
        <end position="675"/>
    </location>
</feature>
<keyword evidence="3" id="KW-1185">Reference proteome</keyword>
<evidence type="ECO:0000313" key="3">
    <source>
        <dbReference type="Proteomes" id="UP000288216"/>
    </source>
</evidence>
<feature type="compositionally biased region" description="Polar residues" evidence="1">
    <location>
        <begin position="778"/>
        <end position="799"/>
    </location>
</feature>